<keyword evidence="8" id="KW-1185">Reference proteome</keyword>
<dbReference type="InterPro" id="IPR016166">
    <property type="entry name" value="FAD-bd_PCMH"/>
</dbReference>
<comment type="caution">
    <text evidence="7">The sequence shown here is derived from an EMBL/GenBank/DDBJ whole genome shotgun (WGS) entry which is preliminary data.</text>
</comment>
<dbReference type="InterPro" id="IPR016169">
    <property type="entry name" value="FAD-bd_PCMH_sub2"/>
</dbReference>
<dbReference type="Pfam" id="PF01565">
    <property type="entry name" value="FAD_binding_4"/>
    <property type="match status" value="1"/>
</dbReference>
<accession>A0ABT1IUK3</accession>
<organism evidence="7 8">
    <name type="scientific">Kitasatospora paracochleata</name>
    <dbReference type="NCBI Taxonomy" id="58354"/>
    <lineage>
        <taxon>Bacteria</taxon>
        <taxon>Bacillati</taxon>
        <taxon>Actinomycetota</taxon>
        <taxon>Actinomycetes</taxon>
        <taxon>Kitasatosporales</taxon>
        <taxon>Streptomycetaceae</taxon>
        <taxon>Kitasatospora</taxon>
    </lineage>
</organism>
<keyword evidence="3" id="KW-0285">Flavoprotein</keyword>
<gene>
    <name evidence="7" type="ORF">FHR36_001938</name>
</gene>
<dbReference type="SUPFAM" id="SSF56176">
    <property type="entry name" value="FAD-binding/transporter-associated domain-like"/>
    <property type="match status" value="1"/>
</dbReference>
<reference evidence="7 8" key="1">
    <citation type="submission" date="2022-06" db="EMBL/GenBank/DDBJ databases">
        <title>Sequencing the genomes of 1000 actinobacteria strains.</title>
        <authorList>
            <person name="Klenk H.-P."/>
        </authorList>
    </citation>
    <scope>NUCLEOTIDE SEQUENCE [LARGE SCALE GENOMIC DNA]</scope>
    <source>
        <strain evidence="7 8">DSM 41656</strain>
    </source>
</reference>
<dbReference type="InterPro" id="IPR016167">
    <property type="entry name" value="FAD-bd_PCMH_sub1"/>
</dbReference>
<dbReference type="Gene3D" id="3.30.465.10">
    <property type="match status" value="1"/>
</dbReference>
<sequence>MGHKAAAALAEGFRGQVVVPGDPEYDAARAVWNGAIDRRPEVIARCTGTADVLRAVAVAREYGLLAAVRGGGHSIAGLGVCDGGMVIDLSPMRGVRVNTEHRIARAQPGTTWGGFDHETQAFGLATPGGLMSGTGIAGFTLGGGFGWLSRAYGLACDNLLEADVVTAEGRVLTASSASHPDLFWGLRGGGGNFGIVTSFTYRLHRLGPAVLCGAVFLPGERLAEVLAIVRDHMLDAPDELFASCVAGAAPAAPYLPAEYHGRPVVRVGVCWAGRPDRGREAVAPLRAALAPFQPVADTVQARSYAQWQQALDPGWGPGARNYWKAEYLSVLDDGAIRAIAANTARTTSPLSDVRLAFLGGAIARVGADDTAYTHRSAPYLLTVNSRWEGGEAEPHIGWTRRFWSEMRPYSSGGAYVNFLGQEGPGRVLEAYGRAKYERLTALKDRYDPDNFFRVNQNIPPSS</sequence>
<dbReference type="Pfam" id="PF08031">
    <property type="entry name" value="BBE"/>
    <property type="match status" value="1"/>
</dbReference>
<comment type="cofactor">
    <cofactor evidence="1">
        <name>FAD</name>
        <dbReference type="ChEBI" id="CHEBI:57692"/>
    </cofactor>
</comment>
<dbReference type="EMBL" id="JAMZDX010000002">
    <property type="protein sequence ID" value="MCP2308814.1"/>
    <property type="molecule type" value="Genomic_DNA"/>
</dbReference>
<dbReference type="PANTHER" id="PTHR42973:SF39">
    <property type="entry name" value="FAD-BINDING PCMH-TYPE DOMAIN-CONTAINING PROTEIN"/>
    <property type="match status" value="1"/>
</dbReference>
<keyword evidence="4" id="KW-0274">FAD</keyword>
<feature type="domain" description="FAD-binding PCMH-type" evidence="6">
    <location>
        <begin position="35"/>
        <end position="206"/>
    </location>
</feature>
<evidence type="ECO:0000313" key="7">
    <source>
        <dbReference type="EMBL" id="MCP2308814.1"/>
    </source>
</evidence>
<dbReference type="InterPro" id="IPR036318">
    <property type="entry name" value="FAD-bd_PCMH-like_sf"/>
</dbReference>
<dbReference type="Gene3D" id="3.30.43.10">
    <property type="entry name" value="Uridine Diphospho-n-acetylenolpyruvylglucosamine Reductase, domain 2"/>
    <property type="match status" value="1"/>
</dbReference>
<dbReference type="InterPro" id="IPR006094">
    <property type="entry name" value="Oxid_FAD_bind_N"/>
</dbReference>
<protein>
    <submittedName>
        <fullName evidence="7">FAD/FMN-containing dehydrogenase</fullName>
    </submittedName>
</protein>
<dbReference type="RefSeq" id="WP_253795704.1">
    <property type="nucleotide sequence ID" value="NZ_BAAAUB010000081.1"/>
</dbReference>
<evidence type="ECO:0000259" key="6">
    <source>
        <dbReference type="PROSITE" id="PS51387"/>
    </source>
</evidence>
<evidence type="ECO:0000313" key="8">
    <source>
        <dbReference type="Proteomes" id="UP001206483"/>
    </source>
</evidence>
<dbReference type="Gene3D" id="3.40.462.20">
    <property type="match status" value="1"/>
</dbReference>
<dbReference type="PANTHER" id="PTHR42973">
    <property type="entry name" value="BINDING OXIDOREDUCTASE, PUTATIVE (AFU_ORTHOLOGUE AFUA_1G17690)-RELATED"/>
    <property type="match status" value="1"/>
</dbReference>
<proteinExistence type="inferred from homology"/>
<comment type="similarity">
    <text evidence="2">Belongs to the oxygen-dependent FAD-linked oxidoreductase family.</text>
</comment>
<keyword evidence="5" id="KW-0560">Oxidoreductase</keyword>
<evidence type="ECO:0000256" key="5">
    <source>
        <dbReference type="ARBA" id="ARBA00023002"/>
    </source>
</evidence>
<name>A0ABT1IUK3_9ACTN</name>
<dbReference type="Proteomes" id="UP001206483">
    <property type="component" value="Unassembled WGS sequence"/>
</dbReference>
<evidence type="ECO:0000256" key="4">
    <source>
        <dbReference type="ARBA" id="ARBA00022827"/>
    </source>
</evidence>
<evidence type="ECO:0000256" key="3">
    <source>
        <dbReference type="ARBA" id="ARBA00022630"/>
    </source>
</evidence>
<evidence type="ECO:0000256" key="2">
    <source>
        <dbReference type="ARBA" id="ARBA00005466"/>
    </source>
</evidence>
<dbReference type="PROSITE" id="PS51387">
    <property type="entry name" value="FAD_PCMH"/>
    <property type="match status" value="1"/>
</dbReference>
<dbReference type="InterPro" id="IPR012951">
    <property type="entry name" value="BBE"/>
</dbReference>
<evidence type="ECO:0000256" key="1">
    <source>
        <dbReference type="ARBA" id="ARBA00001974"/>
    </source>
</evidence>
<dbReference type="InterPro" id="IPR050416">
    <property type="entry name" value="FAD-linked_Oxidoreductase"/>
</dbReference>